<dbReference type="EMBL" id="QZFU01000006">
    <property type="protein sequence ID" value="RJO79915.1"/>
    <property type="molecule type" value="Genomic_DNA"/>
</dbReference>
<dbReference type="Proteomes" id="UP000266677">
    <property type="component" value="Unassembled WGS sequence"/>
</dbReference>
<dbReference type="AlphaFoldDB" id="A0A3A4L0I2"/>
<sequence length="100" mass="11054">MFELLRFPNAFNRFASFGSPTLVAFAEPFHFAEESSAFPGIRDVLLPGLFGRGERLFEFPCLLTLLCSLLSCFLADAGQFELLPALLLQSTCPYLAGFIP</sequence>
<gene>
    <name evidence="1" type="ORF">D5S18_01225</name>
</gene>
<organism evidence="1 2">
    <name type="scientific">Nocardia panacis</name>
    <dbReference type="NCBI Taxonomy" id="2340916"/>
    <lineage>
        <taxon>Bacteria</taxon>
        <taxon>Bacillati</taxon>
        <taxon>Actinomycetota</taxon>
        <taxon>Actinomycetes</taxon>
        <taxon>Mycobacteriales</taxon>
        <taxon>Nocardiaceae</taxon>
        <taxon>Nocardia</taxon>
    </lineage>
</organism>
<evidence type="ECO:0000313" key="1">
    <source>
        <dbReference type="EMBL" id="RJO79915.1"/>
    </source>
</evidence>
<evidence type="ECO:0000313" key="2">
    <source>
        <dbReference type="Proteomes" id="UP000266677"/>
    </source>
</evidence>
<name>A0A3A4L0I2_9NOCA</name>
<accession>A0A3A4L0I2</accession>
<protein>
    <submittedName>
        <fullName evidence="1">Uncharacterized protein</fullName>
    </submittedName>
</protein>
<keyword evidence="2" id="KW-1185">Reference proteome</keyword>
<comment type="caution">
    <text evidence="1">The sequence shown here is derived from an EMBL/GenBank/DDBJ whole genome shotgun (WGS) entry which is preliminary data.</text>
</comment>
<proteinExistence type="predicted"/>
<reference evidence="1 2" key="1">
    <citation type="submission" date="2018-09" db="EMBL/GenBank/DDBJ databases">
        <title>YIM PH21274 draft genome.</title>
        <authorList>
            <person name="Miao C."/>
        </authorList>
    </citation>
    <scope>NUCLEOTIDE SEQUENCE [LARGE SCALE GENOMIC DNA]</scope>
    <source>
        <strain evidence="1 2">YIM PH 21724</strain>
    </source>
</reference>